<reference evidence="2 3" key="1">
    <citation type="submission" date="2019-05" db="EMBL/GenBank/DDBJ databases">
        <title>Another draft genome of Portunus trituberculatus and its Hox gene families provides insights of decapod evolution.</title>
        <authorList>
            <person name="Jeong J.-H."/>
            <person name="Song I."/>
            <person name="Kim S."/>
            <person name="Choi T."/>
            <person name="Kim D."/>
            <person name="Ryu S."/>
            <person name="Kim W."/>
        </authorList>
    </citation>
    <scope>NUCLEOTIDE SEQUENCE [LARGE SCALE GENOMIC DNA]</scope>
    <source>
        <tissue evidence="2">Muscle</tissue>
    </source>
</reference>
<dbReference type="EMBL" id="VSRR010033110">
    <property type="protein sequence ID" value="MPC71559.1"/>
    <property type="molecule type" value="Genomic_DNA"/>
</dbReference>
<dbReference type="Proteomes" id="UP000324222">
    <property type="component" value="Unassembled WGS sequence"/>
</dbReference>
<evidence type="ECO:0000313" key="2">
    <source>
        <dbReference type="EMBL" id="MPC71559.1"/>
    </source>
</evidence>
<feature type="compositionally biased region" description="Low complexity" evidence="1">
    <location>
        <begin position="1"/>
        <end position="15"/>
    </location>
</feature>
<evidence type="ECO:0000313" key="3">
    <source>
        <dbReference type="Proteomes" id="UP000324222"/>
    </source>
</evidence>
<accession>A0A5B7HPE0</accession>
<feature type="region of interest" description="Disordered" evidence="1">
    <location>
        <begin position="1"/>
        <end position="20"/>
    </location>
</feature>
<comment type="caution">
    <text evidence="2">The sequence shown here is derived from an EMBL/GenBank/DDBJ whole genome shotgun (WGS) entry which is preliminary data.</text>
</comment>
<gene>
    <name evidence="2" type="ORF">E2C01_065837</name>
</gene>
<protein>
    <submittedName>
        <fullName evidence="2">Uncharacterized protein</fullName>
    </submittedName>
</protein>
<dbReference type="AlphaFoldDB" id="A0A5B7HPE0"/>
<keyword evidence="3" id="KW-1185">Reference proteome</keyword>
<evidence type="ECO:0000256" key="1">
    <source>
        <dbReference type="SAM" id="MobiDB-lite"/>
    </source>
</evidence>
<organism evidence="2 3">
    <name type="scientific">Portunus trituberculatus</name>
    <name type="common">Swimming crab</name>
    <name type="synonym">Neptunus trituberculatus</name>
    <dbReference type="NCBI Taxonomy" id="210409"/>
    <lineage>
        <taxon>Eukaryota</taxon>
        <taxon>Metazoa</taxon>
        <taxon>Ecdysozoa</taxon>
        <taxon>Arthropoda</taxon>
        <taxon>Crustacea</taxon>
        <taxon>Multicrustacea</taxon>
        <taxon>Malacostraca</taxon>
        <taxon>Eumalacostraca</taxon>
        <taxon>Eucarida</taxon>
        <taxon>Decapoda</taxon>
        <taxon>Pleocyemata</taxon>
        <taxon>Brachyura</taxon>
        <taxon>Eubrachyura</taxon>
        <taxon>Portunoidea</taxon>
        <taxon>Portunidae</taxon>
        <taxon>Portuninae</taxon>
        <taxon>Portunus</taxon>
    </lineage>
</organism>
<sequence length="83" mass="9279">MRSFTSVPSSSSAVVSEDKDELPRFIEDVPNITVTVGRDALLPCTVEQLKGYKILLDFSRSKQLIPPLQPFKVQSLLSKCRKV</sequence>
<proteinExistence type="predicted"/>
<name>A0A5B7HPE0_PORTR</name>